<sequence length="89" mass="9219">MAGLLASKVNSGFFLLHDGAALVVTALRADYVRWNSTTALWAVRDRTFFQTVVGATATGTGIGVFAFGDCHDGGPKGGWGAGAPKCMIL</sequence>
<evidence type="ECO:0000313" key="1">
    <source>
        <dbReference type="EMBL" id="SMP47048.1"/>
    </source>
</evidence>
<name>A0ABY1PWF9_9BACT</name>
<gene>
    <name evidence="1" type="ORF">SAMN06265222_102228</name>
</gene>
<reference evidence="1 2" key="1">
    <citation type="submission" date="2017-05" db="EMBL/GenBank/DDBJ databases">
        <authorList>
            <person name="Varghese N."/>
            <person name="Submissions S."/>
        </authorList>
    </citation>
    <scope>NUCLEOTIDE SEQUENCE [LARGE SCALE GENOMIC DNA]</scope>
    <source>
        <strain evidence="1 2">DSM 25457</strain>
    </source>
</reference>
<comment type="caution">
    <text evidence="1">The sequence shown here is derived from an EMBL/GenBank/DDBJ whole genome shotgun (WGS) entry which is preliminary data.</text>
</comment>
<keyword evidence="2" id="KW-1185">Reference proteome</keyword>
<organism evidence="1 2">
    <name type="scientific">Neorhodopirellula lusitana</name>
    <dbReference type="NCBI Taxonomy" id="445327"/>
    <lineage>
        <taxon>Bacteria</taxon>
        <taxon>Pseudomonadati</taxon>
        <taxon>Planctomycetota</taxon>
        <taxon>Planctomycetia</taxon>
        <taxon>Pirellulales</taxon>
        <taxon>Pirellulaceae</taxon>
        <taxon>Neorhodopirellula</taxon>
    </lineage>
</organism>
<dbReference type="Proteomes" id="UP001158067">
    <property type="component" value="Unassembled WGS sequence"/>
</dbReference>
<proteinExistence type="predicted"/>
<evidence type="ECO:0000313" key="2">
    <source>
        <dbReference type="Proteomes" id="UP001158067"/>
    </source>
</evidence>
<accession>A0ABY1PWF9</accession>
<dbReference type="EMBL" id="FXUG01000002">
    <property type="protein sequence ID" value="SMP47048.1"/>
    <property type="molecule type" value="Genomic_DNA"/>
</dbReference>
<protein>
    <submittedName>
        <fullName evidence="1">Uncharacterized protein</fullName>
    </submittedName>
</protein>